<accession>A0A5P1FGW9</accession>
<feature type="repeat" description="PPR" evidence="2">
    <location>
        <begin position="207"/>
        <end position="241"/>
    </location>
</feature>
<dbReference type="InterPro" id="IPR011990">
    <property type="entry name" value="TPR-like_helical_dom_sf"/>
</dbReference>
<name>A0A5P1FGW9_ASPOF</name>
<dbReference type="OMA" id="FNGDCRH"/>
<dbReference type="SUPFAM" id="SSF48452">
    <property type="entry name" value="TPR-like"/>
    <property type="match status" value="1"/>
</dbReference>
<evidence type="ECO:0000313" key="4">
    <source>
        <dbReference type="Proteomes" id="UP000243459"/>
    </source>
</evidence>
<keyword evidence="4" id="KW-1185">Reference proteome</keyword>
<dbReference type="Pfam" id="PF01535">
    <property type="entry name" value="PPR"/>
    <property type="match status" value="5"/>
</dbReference>
<protein>
    <recommendedName>
        <fullName evidence="5">DYW domain-containing protein</fullName>
    </recommendedName>
</protein>
<feature type="repeat" description="PPR" evidence="2">
    <location>
        <begin position="176"/>
        <end position="206"/>
    </location>
</feature>
<dbReference type="OrthoDB" id="185373at2759"/>
<dbReference type="PANTHER" id="PTHR47926">
    <property type="entry name" value="PENTATRICOPEPTIDE REPEAT-CONTAINING PROTEIN"/>
    <property type="match status" value="1"/>
</dbReference>
<dbReference type="Gene3D" id="1.25.40.10">
    <property type="entry name" value="Tetratricopeptide repeat domain"/>
    <property type="match status" value="4"/>
</dbReference>
<feature type="repeat" description="PPR" evidence="2">
    <location>
        <begin position="75"/>
        <end position="109"/>
    </location>
</feature>
<dbReference type="NCBIfam" id="TIGR00756">
    <property type="entry name" value="PPR"/>
    <property type="match status" value="3"/>
</dbReference>
<gene>
    <name evidence="3" type="ORF">A4U43_C02F1810</name>
</gene>
<evidence type="ECO:0000256" key="2">
    <source>
        <dbReference type="PROSITE-ProRule" id="PRU00708"/>
    </source>
</evidence>
<dbReference type="EMBL" id="CM007382">
    <property type="protein sequence ID" value="ONK76973.1"/>
    <property type="molecule type" value="Genomic_DNA"/>
</dbReference>
<dbReference type="Pfam" id="PF13041">
    <property type="entry name" value="PPR_2"/>
    <property type="match status" value="2"/>
</dbReference>
<sequence>MKSTLSILSKSLRNLNPNQTLISSSQNFLTTQKLHAQFLKTGVLVEESVTLLKLYCQSSQFQFAHQLFDEIPNWDLVSATSLIGSFTRCNRHRDAISLFSRLPFFSIRPNQFTFGTILRSAISLSNLNLSKQLHSLTIKMGLHSNVFVGSSLVDIYAKLGNIEEAKLAFDDTDEPNVVSYTALVSGYLKKEQFVDALRLFRQMPEKNVVSWNAFVSGCSQIGRNEESVNIFVEMCREGIRPTPMTFPCVLTAASNIASLGLGRSFHALAVKSLAKLDVFVSNALVSLYSKCGSLEDTVSVFERIRERNVVSWNSVICGFAQNGKGEKALEFYEKMRVMGVKPNSVTLLGLLFGCNHAGLVDEGYKYFNLAKEEDPNILRAEHYACMVDLLSRSGRFDESERFLKELPFDPGVGFWKAMLGGCQIRSKKDLASTVASHILALDPKDISSYVLVSNVFSSVEDWGSVSNIRREMKEKGMKRIPGCSWIEIKSKVVVFFNGDRRHPKTDEIHTMLDSCLSYSSLEAYGFGVFKDS</sequence>
<dbReference type="FunFam" id="1.25.40.10:FF:000719">
    <property type="entry name" value="Pentatricopeptide repeat-containing protein mitochondrial"/>
    <property type="match status" value="1"/>
</dbReference>
<dbReference type="InterPro" id="IPR046848">
    <property type="entry name" value="E_motif"/>
</dbReference>
<dbReference type="GO" id="GO:0009451">
    <property type="term" value="P:RNA modification"/>
    <property type="evidence" value="ECO:0007669"/>
    <property type="project" value="InterPro"/>
</dbReference>
<feature type="repeat" description="PPR" evidence="2">
    <location>
        <begin position="308"/>
        <end position="342"/>
    </location>
</feature>
<reference evidence="4" key="1">
    <citation type="journal article" date="2017" name="Nat. Commun.">
        <title>The asparagus genome sheds light on the origin and evolution of a young Y chromosome.</title>
        <authorList>
            <person name="Harkess A."/>
            <person name="Zhou J."/>
            <person name="Xu C."/>
            <person name="Bowers J.E."/>
            <person name="Van der Hulst R."/>
            <person name="Ayyampalayam S."/>
            <person name="Mercati F."/>
            <person name="Riccardi P."/>
            <person name="McKain M.R."/>
            <person name="Kakrana A."/>
            <person name="Tang H."/>
            <person name="Ray J."/>
            <person name="Groenendijk J."/>
            <person name="Arikit S."/>
            <person name="Mathioni S.M."/>
            <person name="Nakano M."/>
            <person name="Shan H."/>
            <person name="Telgmann-Rauber A."/>
            <person name="Kanno A."/>
            <person name="Yue Z."/>
            <person name="Chen H."/>
            <person name="Li W."/>
            <person name="Chen Y."/>
            <person name="Xu X."/>
            <person name="Zhang Y."/>
            <person name="Luo S."/>
            <person name="Chen H."/>
            <person name="Gao J."/>
            <person name="Mao Z."/>
            <person name="Pires J.C."/>
            <person name="Luo M."/>
            <person name="Kudrna D."/>
            <person name="Wing R.A."/>
            <person name="Meyers B.C."/>
            <person name="Yi K."/>
            <person name="Kong H."/>
            <person name="Lavrijsen P."/>
            <person name="Sunseri F."/>
            <person name="Falavigna A."/>
            <person name="Ye Y."/>
            <person name="Leebens-Mack J.H."/>
            <person name="Chen G."/>
        </authorList>
    </citation>
    <scope>NUCLEOTIDE SEQUENCE [LARGE SCALE GENOMIC DNA]</scope>
    <source>
        <strain evidence="4">cv. DH0086</strain>
    </source>
</reference>
<dbReference type="Proteomes" id="UP000243459">
    <property type="component" value="Chromosome 2"/>
</dbReference>
<dbReference type="Gramene" id="ONK76973">
    <property type="protein sequence ID" value="ONK76973"/>
    <property type="gene ID" value="A4U43_C02F1810"/>
</dbReference>
<dbReference type="Pfam" id="PF20431">
    <property type="entry name" value="E_motif"/>
    <property type="match status" value="1"/>
</dbReference>
<evidence type="ECO:0000256" key="1">
    <source>
        <dbReference type="ARBA" id="ARBA00022737"/>
    </source>
</evidence>
<dbReference type="GO" id="GO:0003723">
    <property type="term" value="F:RNA binding"/>
    <property type="evidence" value="ECO:0007669"/>
    <property type="project" value="InterPro"/>
</dbReference>
<dbReference type="PANTHER" id="PTHR47926:SF357">
    <property type="entry name" value="PENTATRICOPEPTIDE REPEAT-CONTAINING PROTEIN"/>
    <property type="match status" value="1"/>
</dbReference>
<keyword evidence="1" id="KW-0677">Repeat</keyword>
<evidence type="ECO:0000313" key="3">
    <source>
        <dbReference type="EMBL" id="ONK76973.1"/>
    </source>
</evidence>
<evidence type="ECO:0008006" key="5">
    <source>
        <dbReference type="Google" id="ProtNLM"/>
    </source>
</evidence>
<dbReference type="FunFam" id="1.25.40.10:FF:000144">
    <property type="entry name" value="Pentatricopeptide repeat-containing protein, mitochondrial"/>
    <property type="match status" value="1"/>
</dbReference>
<proteinExistence type="predicted"/>
<dbReference type="FunFam" id="1.25.40.10:FF:000442">
    <property type="entry name" value="Pentatricopeptide repeat-containing protein At3g49710"/>
    <property type="match status" value="1"/>
</dbReference>
<dbReference type="InterPro" id="IPR002885">
    <property type="entry name" value="PPR_rpt"/>
</dbReference>
<dbReference type="PROSITE" id="PS51375">
    <property type="entry name" value="PPR"/>
    <property type="match status" value="5"/>
</dbReference>
<dbReference type="InterPro" id="IPR046960">
    <property type="entry name" value="PPR_At4g14850-like_plant"/>
</dbReference>
<organism evidence="3 4">
    <name type="scientific">Asparagus officinalis</name>
    <name type="common">Garden asparagus</name>
    <dbReference type="NCBI Taxonomy" id="4686"/>
    <lineage>
        <taxon>Eukaryota</taxon>
        <taxon>Viridiplantae</taxon>
        <taxon>Streptophyta</taxon>
        <taxon>Embryophyta</taxon>
        <taxon>Tracheophyta</taxon>
        <taxon>Spermatophyta</taxon>
        <taxon>Magnoliopsida</taxon>
        <taxon>Liliopsida</taxon>
        <taxon>Asparagales</taxon>
        <taxon>Asparagaceae</taxon>
        <taxon>Asparagoideae</taxon>
        <taxon>Asparagus</taxon>
    </lineage>
</organism>
<feature type="repeat" description="PPR" evidence="2">
    <location>
        <begin position="277"/>
        <end position="307"/>
    </location>
</feature>
<dbReference type="AlphaFoldDB" id="A0A5P1FGW9"/>